<dbReference type="AlphaFoldDB" id="A0A1R3H153"/>
<gene>
    <name evidence="2" type="ORF">CCACVL1_22104</name>
</gene>
<comment type="caution">
    <text evidence="2">The sequence shown here is derived from an EMBL/GenBank/DDBJ whole genome shotgun (WGS) entry which is preliminary data.</text>
</comment>
<evidence type="ECO:0000313" key="2">
    <source>
        <dbReference type="EMBL" id="OMO64021.1"/>
    </source>
</evidence>
<protein>
    <submittedName>
        <fullName evidence="2">Uncharacterized protein</fullName>
    </submittedName>
</protein>
<sequence>MASRHTAHKETVDSDLKSSSNAP</sequence>
<evidence type="ECO:0000313" key="3">
    <source>
        <dbReference type="Proteomes" id="UP000188268"/>
    </source>
</evidence>
<reference evidence="2 3" key="1">
    <citation type="submission" date="2013-09" db="EMBL/GenBank/DDBJ databases">
        <title>Corchorus capsularis genome sequencing.</title>
        <authorList>
            <person name="Alam M."/>
            <person name="Haque M.S."/>
            <person name="Islam M.S."/>
            <person name="Emdad E.M."/>
            <person name="Islam M.M."/>
            <person name="Ahmed B."/>
            <person name="Halim A."/>
            <person name="Hossen Q.M.M."/>
            <person name="Hossain M.Z."/>
            <person name="Ahmed R."/>
            <person name="Khan M.M."/>
            <person name="Islam R."/>
            <person name="Rashid M.M."/>
            <person name="Khan S.A."/>
            <person name="Rahman M.S."/>
            <person name="Alam M."/>
        </authorList>
    </citation>
    <scope>NUCLEOTIDE SEQUENCE [LARGE SCALE GENOMIC DNA]</scope>
    <source>
        <strain evidence="3">cv. CVL-1</strain>
        <tissue evidence="2">Whole seedling</tissue>
    </source>
</reference>
<dbReference type="Gramene" id="OMO64021">
    <property type="protein sequence ID" value="OMO64021"/>
    <property type="gene ID" value="CCACVL1_22104"/>
</dbReference>
<dbReference type="Proteomes" id="UP000188268">
    <property type="component" value="Unassembled WGS sequence"/>
</dbReference>
<proteinExistence type="predicted"/>
<evidence type="ECO:0000256" key="1">
    <source>
        <dbReference type="SAM" id="MobiDB-lite"/>
    </source>
</evidence>
<name>A0A1R3H153_COCAP</name>
<keyword evidence="3" id="KW-1185">Reference proteome</keyword>
<organism evidence="2 3">
    <name type="scientific">Corchorus capsularis</name>
    <name type="common">Jute</name>
    <dbReference type="NCBI Taxonomy" id="210143"/>
    <lineage>
        <taxon>Eukaryota</taxon>
        <taxon>Viridiplantae</taxon>
        <taxon>Streptophyta</taxon>
        <taxon>Embryophyta</taxon>
        <taxon>Tracheophyta</taxon>
        <taxon>Spermatophyta</taxon>
        <taxon>Magnoliopsida</taxon>
        <taxon>eudicotyledons</taxon>
        <taxon>Gunneridae</taxon>
        <taxon>Pentapetalae</taxon>
        <taxon>rosids</taxon>
        <taxon>malvids</taxon>
        <taxon>Malvales</taxon>
        <taxon>Malvaceae</taxon>
        <taxon>Grewioideae</taxon>
        <taxon>Apeibeae</taxon>
        <taxon>Corchorus</taxon>
    </lineage>
</organism>
<accession>A0A1R3H153</accession>
<feature type="region of interest" description="Disordered" evidence="1">
    <location>
        <begin position="1"/>
        <end position="23"/>
    </location>
</feature>
<dbReference type="EMBL" id="AWWV01012852">
    <property type="protein sequence ID" value="OMO64021.1"/>
    <property type="molecule type" value="Genomic_DNA"/>
</dbReference>